<protein>
    <submittedName>
        <fullName evidence="2">Haloacid dehalogenase-like hydrolase</fullName>
    </submittedName>
</protein>
<feature type="transmembrane region" description="Helical" evidence="1">
    <location>
        <begin position="12"/>
        <end position="32"/>
    </location>
</feature>
<comment type="caution">
    <text evidence="2">The sequence shown here is derived from an EMBL/GenBank/DDBJ whole genome shotgun (WGS) entry which is preliminary data.</text>
</comment>
<dbReference type="RefSeq" id="WP_121933837.1">
    <property type="nucleotide sequence ID" value="NZ_RDOJ01000003.1"/>
</dbReference>
<dbReference type="InterPro" id="IPR023214">
    <property type="entry name" value="HAD_sf"/>
</dbReference>
<accession>A0A3L9MGN7</accession>
<name>A0A3L9MGN7_9FLAO</name>
<dbReference type="Proteomes" id="UP000275348">
    <property type="component" value="Unassembled WGS sequence"/>
</dbReference>
<dbReference type="InterPro" id="IPR036412">
    <property type="entry name" value="HAD-like_sf"/>
</dbReference>
<dbReference type="Pfam" id="PF12710">
    <property type="entry name" value="HAD"/>
    <property type="match status" value="1"/>
</dbReference>
<keyword evidence="1" id="KW-0472">Membrane</keyword>
<keyword evidence="2" id="KW-0378">Hydrolase</keyword>
<dbReference type="GO" id="GO:0016787">
    <property type="term" value="F:hydrolase activity"/>
    <property type="evidence" value="ECO:0007669"/>
    <property type="project" value="UniProtKB-KW"/>
</dbReference>
<reference evidence="2 3" key="1">
    <citation type="submission" date="2018-10" db="EMBL/GenBank/DDBJ databases">
        <authorList>
            <person name="Chen X."/>
        </authorList>
    </citation>
    <scope>NUCLEOTIDE SEQUENCE [LARGE SCALE GENOMIC DNA]</scope>
    <source>
        <strain evidence="2 3">YIM 102668</strain>
    </source>
</reference>
<keyword evidence="1" id="KW-1133">Transmembrane helix</keyword>
<proteinExistence type="predicted"/>
<evidence type="ECO:0000313" key="3">
    <source>
        <dbReference type="Proteomes" id="UP000275348"/>
    </source>
</evidence>
<dbReference type="EMBL" id="RDOJ01000003">
    <property type="protein sequence ID" value="RLZ12028.1"/>
    <property type="molecule type" value="Genomic_DNA"/>
</dbReference>
<evidence type="ECO:0000313" key="2">
    <source>
        <dbReference type="EMBL" id="RLZ12028.1"/>
    </source>
</evidence>
<keyword evidence="3" id="KW-1185">Reference proteome</keyword>
<dbReference type="Gene3D" id="3.40.50.1000">
    <property type="entry name" value="HAD superfamily/HAD-like"/>
    <property type="match status" value="1"/>
</dbReference>
<gene>
    <name evidence="2" type="ORF">EAH69_03715</name>
</gene>
<keyword evidence="1" id="KW-0812">Transmembrane</keyword>
<dbReference type="SUPFAM" id="SSF56784">
    <property type="entry name" value="HAD-like"/>
    <property type="match status" value="1"/>
</dbReference>
<evidence type="ECO:0000256" key="1">
    <source>
        <dbReference type="SAM" id="Phobius"/>
    </source>
</evidence>
<dbReference type="AlphaFoldDB" id="A0A3L9MGN7"/>
<dbReference type="OrthoDB" id="6402059at2"/>
<organism evidence="2 3">
    <name type="scientific">Faecalibacter macacae</name>
    <dbReference type="NCBI Taxonomy" id="1859289"/>
    <lineage>
        <taxon>Bacteria</taxon>
        <taxon>Pseudomonadati</taxon>
        <taxon>Bacteroidota</taxon>
        <taxon>Flavobacteriia</taxon>
        <taxon>Flavobacteriales</taxon>
        <taxon>Weeksellaceae</taxon>
        <taxon>Faecalibacter</taxon>
    </lineage>
</organism>
<dbReference type="Gene3D" id="1.20.1440.100">
    <property type="entry name" value="SG protein - dephosphorylation function"/>
    <property type="match status" value="1"/>
</dbReference>
<sequence length="205" mass="24128">MDKKAVFDFDKTLVTVNTFPIWIVFVITYSTVKLDFKSEIVQLLWKRKISKIISHDQFKSDLLKVELEEKYHLIFAKFISNFKNEKCINELTQLKNQNYKIAISSAAPEHYLKATINQIFPNHQFLVIGANLKGNQFSGNYKEEKRKNLIQSGFIKFSEEIDLFYTDSFDDYALAQQANQLILVSPDKESYRKFKETYNKEIKII</sequence>